<feature type="compositionally biased region" description="Basic and acidic residues" evidence="1">
    <location>
        <begin position="60"/>
        <end position="77"/>
    </location>
</feature>
<accession>A0ABS0I526</accession>
<feature type="region of interest" description="Disordered" evidence="1">
    <location>
        <begin position="60"/>
        <end position="139"/>
    </location>
</feature>
<feature type="signal peptide" evidence="2">
    <location>
        <begin position="1"/>
        <end position="22"/>
    </location>
</feature>
<organism evidence="3 4">
    <name type="scientific">Hymenobacter ruricola</name>
    <dbReference type="NCBI Taxonomy" id="2791023"/>
    <lineage>
        <taxon>Bacteria</taxon>
        <taxon>Pseudomonadati</taxon>
        <taxon>Bacteroidota</taxon>
        <taxon>Cytophagia</taxon>
        <taxon>Cytophagales</taxon>
        <taxon>Hymenobacteraceae</taxon>
        <taxon>Hymenobacter</taxon>
    </lineage>
</organism>
<dbReference type="RefSeq" id="WP_196293523.1">
    <property type="nucleotide sequence ID" value="NZ_JADQDM010000006.1"/>
</dbReference>
<dbReference type="Proteomes" id="UP000618931">
    <property type="component" value="Unassembled WGS sequence"/>
</dbReference>
<keyword evidence="2" id="KW-0732">Signal</keyword>
<evidence type="ECO:0000313" key="3">
    <source>
        <dbReference type="EMBL" id="MBF9222069.1"/>
    </source>
</evidence>
<comment type="caution">
    <text evidence="3">The sequence shown here is derived from an EMBL/GenBank/DDBJ whole genome shotgun (WGS) entry which is preliminary data.</text>
</comment>
<evidence type="ECO:0000313" key="4">
    <source>
        <dbReference type="Proteomes" id="UP000618931"/>
    </source>
</evidence>
<evidence type="ECO:0000256" key="1">
    <source>
        <dbReference type="SAM" id="MobiDB-lite"/>
    </source>
</evidence>
<reference evidence="3 4" key="1">
    <citation type="submission" date="2020-11" db="EMBL/GenBank/DDBJ databases">
        <authorList>
            <person name="Kim M.K."/>
        </authorList>
    </citation>
    <scope>NUCLEOTIDE SEQUENCE [LARGE SCALE GENOMIC DNA]</scope>
    <source>
        <strain evidence="3 4">BT662</strain>
    </source>
</reference>
<feature type="chain" id="PRO_5047446365" evidence="2">
    <location>
        <begin position="23"/>
        <end position="139"/>
    </location>
</feature>
<sequence>MKASLFSLLAAAALFTSTVSFAAEGPFDRRYDGRDDRNSKDFNYGYDRNHRVTNAEKARWEAAHRNDDRRDDDHFDRNTNYGFDRNHRVTAPERARWEAQQRAQREAQERAQREAQIRAQREAQERARWEASHRQYSRR</sequence>
<dbReference type="EMBL" id="JADQDM010000006">
    <property type="protein sequence ID" value="MBF9222069.1"/>
    <property type="molecule type" value="Genomic_DNA"/>
</dbReference>
<evidence type="ECO:0000256" key="2">
    <source>
        <dbReference type="SAM" id="SignalP"/>
    </source>
</evidence>
<proteinExistence type="predicted"/>
<feature type="compositionally biased region" description="Basic and acidic residues" evidence="1">
    <location>
        <begin position="84"/>
        <end position="133"/>
    </location>
</feature>
<keyword evidence="4" id="KW-1185">Reference proteome</keyword>
<protein>
    <submittedName>
        <fullName evidence="3">Uncharacterized protein</fullName>
    </submittedName>
</protein>
<name>A0ABS0I526_9BACT</name>
<gene>
    <name evidence="3" type="ORF">I2H31_13255</name>
</gene>